<evidence type="ECO:0000256" key="2">
    <source>
        <dbReference type="ARBA" id="ARBA00022694"/>
    </source>
</evidence>
<comment type="similarity">
    <text evidence="1">Belongs to the SEN15 family.</text>
</comment>
<evidence type="ECO:0000256" key="1">
    <source>
        <dbReference type="ARBA" id="ARBA00006091"/>
    </source>
</evidence>
<sequence length="120" mass="13809">METLENAVFRSLKQKALTLQLYKDLRYVRAFDDVKMHQVDELDLVYLTGHLPENNEQEVFFPLAADEAISLNRIAIIQNHLLHHHNLKRLTLALIDADSTTVYFCITPGLLPPSEVEPKK</sequence>
<dbReference type="GO" id="GO:0005634">
    <property type="term" value="C:nucleus"/>
    <property type="evidence" value="ECO:0007669"/>
    <property type="project" value="UniProtKB-ARBA"/>
</dbReference>
<dbReference type="GO" id="GO:0003676">
    <property type="term" value="F:nucleic acid binding"/>
    <property type="evidence" value="ECO:0007669"/>
    <property type="project" value="InterPro"/>
</dbReference>
<dbReference type="EMBL" id="WJBH02000002">
    <property type="protein sequence ID" value="KAI9562568.1"/>
    <property type="molecule type" value="Genomic_DNA"/>
</dbReference>
<keyword evidence="5" id="KW-1185">Reference proteome</keyword>
<accession>A0AAD5LHT2</accession>
<dbReference type="PANTHER" id="PTHR28582:SF1">
    <property type="entry name" value="TRNA-SPLICING ENDONUCLEASE SUBUNIT SEN15"/>
    <property type="match status" value="1"/>
</dbReference>
<dbReference type="SUPFAM" id="SSF53032">
    <property type="entry name" value="tRNA-intron endonuclease catalytic domain-like"/>
    <property type="match status" value="1"/>
</dbReference>
<comment type="caution">
    <text evidence="4">The sequence shown here is derived from an EMBL/GenBank/DDBJ whole genome shotgun (WGS) entry which is preliminary data.</text>
</comment>
<dbReference type="InterPro" id="IPR018593">
    <property type="entry name" value="tRNA-endonuc_su_Sen15"/>
</dbReference>
<proteinExistence type="inferred from homology"/>
<keyword evidence="2" id="KW-0819">tRNA processing</keyword>
<feature type="domain" description="tRNA-splicing endonuclease subunit Sen15" evidence="3">
    <location>
        <begin position="20"/>
        <end position="115"/>
    </location>
</feature>
<name>A0AAD5LHT2_9CRUS</name>
<reference evidence="4 5" key="1">
    <citation type="submission" date="2022-05" db="EMBL/GenBank/DDBJ databases">
        <title>A multi-omics perspective on studying reproductive biology in Daphnia sinensis.</title>
        <authorList>
            <person name="Jia J."/>
        </authorList>
    </citation>
    <scope>NUCLEOTIDE SEQUENCE [LARGE SCALE GENOMIC DNA]</scope>
    <source>
        <strain evidence="4 5">WSL</strain>
    </source>
</reference>
<gene>
    <name evidence="4" type="ORF">GHT06_010022</name>
</gene>
<organism evidence="4 5">
    <name type="scientific">Daphnia sinensis</name>
    <dbReference type="NCBI Taxonomy" id="1820382"/>
    <lineage>
        <taxon>Eukaryota</taxon>
        <taxon>Metazoa</taxon>
        <taxon>Ecdysozoa</taxon>
        <taxon>Arthropoda</taxon>
        <taxon>Crustacea</taxon>
        <taxon>Branchiopoda</taxon>
        <taxon>Diplostraca</taxon>
        <taxon>Cladocera</taxon>
        <taxon>Anomopoda</taxon>
        <taxon>Daphniidae</taxon>
        <taxon>Daphnia</taxon>
        <taxon>Daphnia similis group</taxon>
    </lineage>
</organism>
<dbReference type="InterPro" id="IPR036167">
    <property type="entry name" value="tRNA_intron_Endo_cat-like_sf"/>
</dbReference>
<dbReference type="InterPro" id="IPR011856">
    <property type="entry name" value="tRNA_endonuc-like_dom_sf"/>
</dbReference>
<dbReference type="Proteomes" id="UP000820818">
    <property type="component" value="Linkage Group LG2"/>
</dbReference>
<dbReference type="AlphaFoldDB" id="A0AAD5LHT2"/>
<protein>
    <recommendedName>
        <fullName evidence="3">tRNA-splicing endonuclease subunit Sen15 domain-containing protein</fullName>
    </recommendedName>
</protein>
<dbReference type="Gene3D" id="3.40.1350.10">
    <property type="match status" value="1"/>
</dbReference>
<evidence type="ECO:0000313" key="5">
    <source>
        <dbReference type="Proteomes" id="UP000820818"/>
    </source>
</evidence>
<evidence type="ECO:0000313" key="4">
    <source>
        <dbReference type="EMBL" id="KAI9562568.1"/>
    </source>
</evidence>
<evidence type="ECO:0000259" key="3">
    <source>
        <dbReference type="Pfam" id="PF09631"/>
    </source>
</evidence>
<dbReference type="PANTHER" id="PTHR28582">
    <property type="entry name" value="TRNA-SPLICING ENDONUCLEASE SUBUNIT SEN15"/>
    <property type="match status" value="1"/>
</dbReference>
<dbReference type="Pfam" id="PF09631">
    <property type="entry name" value="Sen15"/>
    <property type="match status" value="1"/>
</dbReference>
<dbReference type="GO" id="GO:0006388">
    <property type="term" value="P:tRNA splicing, via endonucleolytic cleavage and ligation"/>
    <property type="evidence" value="ECO:0007669"/>
    <property type="project" value="InterPro"/>
</dbReference>